<gene>
    <name evidence="2" type="ORF">BWK72_17535</name>
</gene>
<feature type="domain" description="BLUF" evidence="1">
    <location>
        <begin position="2"/>
        <end position="93"/>
    </location>
</feature>
<comment type="caution">
    <text evidence="2">The sequence shown here is derived from an EMBL/GenBank/DDBJ whole genome shotgun (WGS) entry which is preliminary data.</text>
</comment>
<evidence type="ECO:0000313" key="3">
    <source>
        <dbReference type="Proteomes" id="UP000192505"/>
    </source>
</evidence>
<evidence type="ECO:0000313" key="2">
    <source>
        <dbReference type="EMBL" id="OQW86437.1"/>
    </source>
</evidence>
<name>A0A1W9KQE6_9BURK</name>
<accession>A0A1W9KQE6</accession>
<protein>
    <recommendedName>
        <fullName evidence="1">BLUF domain-containing protein</fullName>
    </recommendedName>
</protein>
<dbReference type="EMBL" id="MTEI01000017">
    <property type="protein sequence ID" value="OQW86437.1"/>
    <property type="molecule type" value="Genomic_DNA"/>
</dbReference>
<reference evidence="2 3" key="1">
    <citation type="submission" date="2017-01" db="EMBL/GenBank/DDBJ databases">
        <title>Novel large sulfur bacteria in the metagenomes of groundwater-fed chemosynthetic microbial mats in the Lake Huron basin.</title>
        <authorList>
            <person name="Sharrar A.M."/>
            <person name="Flood B.E."/>
            <person name="Bailey J.V."/>
            <person name="Jones D.S."/>
            <person name="Biddanda B."/>
            <person name="Ruberg S.A."/>
            <person name="Marcus D.N."/>
            <person name="Dick G.J."/>
        </authorList>
    </citation>
    <scope>NUCLEOTIDE SEQUENCE [LARGE SCALE GENOMIC DNA]</scope>
    <source>
        <strain evidence="2">A7</strain>
    </source>
</reference>
<dbReference type="InterPro" id="IPR007024">
    <property type="entry name" value="BLUF_domain"/>
</dbReference>
<dbReference type="AlphaFoldDB" id="A0A1W9KQE6"/>
<dbReference type="Pfam" id="PF04940">
    <property type="entry name" value="BLUF"/>
    <property type="match status" value="1"/>
</dbReference>
<dbReference type="GO" id="GO:0009882">
    <property type="term" value="F:blue light photoreceptor activity"/>
    <property type="evidence" value="ECO:0007669"/>
    <property type="project" value="InterPro"/>
</dbReference>
<dbReference type="GO" id="GO:0071949">
    <property type="term" value="F:FAD binding"/>
    <property type="evidence" value="ECO:0007669"/>
    <property type="project" value="InterPro"/>
</dbReference>
<sequence>MLVRLLYVSRAVGPQTTAVTDSILSVARGTNRQRGITGALCQGQGLYMQVLEGERSVINRLYNRISQDRRHQDVELLVLEEITQRRYADWAMAHVMLSEDDPMVQLGHPEFDPYSAPGQTMMKLVHELFSTGNRIRSTSATR</sequence>
<dbReference type="Gene3D" id="3.30.70.100">
    <property type="match status" value="1"/>
</dbReference>
<evidence type="ECO:0000259" key="1">
    <source>
        <dbReference type="PROSITE" id="PS50925"/>
    </source>
</evidence>
<dbReference type="Proteomes" id="UP000192505">
    <property type="component" value="Unassembled WGS sequence"/>
</dbReference>
<dbReference type="SUPFAM" id="SSF54975">
    <property type="entry name" value="Acylphosphatase/BLUF domain-like"/>
    <property type="match status" value="1"/>
</dbReference>
<organism evidence="2 3">
    <name type="scientific">Rhodoferax ferrireducens</name>
    <dbReference type="NCBI Taxonomy" id="192843"/>
    <lineage>
        <taxon>Bacteria</taxon>
        <taxon>Pseudomonadati</taxon>
        <taxon>Pseudomonadota</taxon>
        <taxon>Betaproteobacteria</taxon>
        <taxon>Burkholderiales</taxon>
        <taxon>Comamonadaceae</taxon>
        <taxon>Rhodoferax</taxon>
    </lineage>
</organism>
<proteinExistence type="predicted"/>
<dbReference type="InterPro" id="IPR036046">
    <property type="entry name" value="Acylphosphatase-like_dom_sf"/>
</dbReference>
<dbReference type="SMART" id="SM01034">
    <property type="entry name" value="BLUF"/>
    <property type="match status" value="1"/>
</dbReference>
<dbReference type="PROSITE" id="PS50925">
    <property type="entry name" value="BLUF"/>
    <property type="match status" value="1"/>
</dbReference>